<sequence length="73" mass="8551">MAETIMKEEISALMDGEVDEQEMQRSLRDMRNDPEQRDCWEQYHIIGDALRNNLPPTLNRDFVNNVSQAIAKE</sequence>
<protein>
    <submittedName>
        <fullName evidence="2">Anti-sigma factor</fullName>
    </submittedName>
</protein>
<dbReference type="PANTHER" id="PTHR38104">
    <property type="match status" value="1"/>
</dbReference>
<dbReference type="SUPFAM" id="SSF89069">
    <property type="entry name" value="N-terminal, cytoplasmic domain of anti-sigmaE factor RseA"/>
    <property type="match status" value="1"/>
</dbReference>
<comment type="caution">
    <text evidence="2">The sequence shown here is derived from an EMBL/GenBank/DDBJ whole genome shotgun (WGS) entry which is preliminary data.</text>
</comment>
<reference evidence="2" key="1">
    <citation type="journal article" date="2020" name="mSystems">
        <title>Genome- and Community-Level Interaction Insights into Carbon Utilization and Element Cycling Functions of Hydrothermarchaeota in Hydrothermal Sediment.</title>
        <authorList>
            <person name="Zhou Z."/>
            <person name="Liu Y."/>
            <person name="Xu W."/>
            <person name="Pan J."/>
            <person name="Luo Z.H."/>
            <person name="Li M."/>
        </authorList>
    </citation>
    <scope>NUCLEOTIDE SEQUENCE [LARGE SCALE GENOMIC DNA]</scope>
    <source>
        <strain evidence="2">HyVt-505</strain>
    </source>
</reference>
<dbReference type="AlphaFoldDB" id="A0A832J957"/>
<dbReference type="GO" id="GO:0016989">
    <property type="term" value="F:sigma factor antagonist activity"/>
    <property type="evidence" value="ECO:0007669"/>
    <property type="project" value="InterPro"/>
</dbReference>
<dbReference type="EMBL" id="DRNF01000263">
    <property type="protein sequence ID" value="HHJ80817.1"/>
    <property type="molecule type" value="Genomic_DNA"/>
</dbReference>
<evidence type="ECO:0000313" key="2">
    <source>
        <dbReference type="EMBL" id="HHJ80817.1"/>
    </source>
</evidence>
<dbReference type="Proteomes" id="UP000885832">
    <property type="component" value="Unassembled WGS sequence"/>
</dbReference>
<dbReference type="CDD" id="cd16328">
    <property type="entry name" value="RseA_N"/>
    <property type="match status" value="1"/>
</dbReference>
<gene>
    <name evidence="2" type="ORF">ENJ65_04200</name>
</gene>
<proteinExistence type="predicted"/>
<feature type="non-terminal residue" evidence="2">
    <location>
        <position position="73"/>
    </location>
</feature>
<dbReference type="Gene3D" id="1.10.10.880">
    <property type="entry name" value="Anti sigma-E protein RseA, N-terminal domain"/>
    <property type="match status" value="1"/>
</dbReference>
<dbReference type="InterPro" id="IPR005572">
    <property type="entry name" value="Anti-sigma_E_RseA_N"/>
</dbReference>
<dbReference type="InterPro" id="IPR036147">
    <property type="entry name" value="Anti-sigma_E_RseA_N_sf"/>
</dbReference>
<evidence type="ECO:0000259" key="1">
    <source>
        <dbReference type="Pfam" id="PF03872"/>
    </source>
</evidence>
<accession>A0A832J957</accession>
<dbReference type="Pfam" id="PF03872">
    <property type="entry name" value="RseA_N"/>
    <property type="match status" value="1"/>
</dbReference>
<dbReference type="PANTHER" id="PTHR38104:SF1">
    <property type="entry name" value="ANTI-SIGMA-E FACTOR RSEA"/>
    <property type="match status" value="1"/>
</dbReference>
<name>A0A832J957_9GAMM</name>
<organism evidence="2">
    <name type="scientific">Candidatus Tenderia electrophaga</name>
    <dbReference type="NCBI Taxonomy" id="1748243"/>
    <lineage>
        <taxon>Bacteria</taxon>
        <taxon>Pseudomonadati</taxon>
        <taxon>Pseudomonadota</taxon>
        <taxon>Gammaproteobacteria</taxon>
        <taxon>Candidatus Tenderiales</taxon>
        <taxon>Candidatus Tenderiaceae</taxon>
        <taxon>Candidatus Tenderia</taxon>
    </lineage>
</organism>
<dbReference type="InterPro" id="IPR052383">
    <property type="entry name" value="Anti-sigma-E_RseA-like"/>
</dbReference>
<feature type="domain" description="Anti sigma-E protein RseA N-terminal" evidence="1">
    <location>
        <begin position="7"/>
        <end position="73"/>
    </location>
</feature>